<feature type="binding site" evidence="7">
    <location>
        <begin position="75"/>
        <end position="76"/>
    </location>
    <ligand>
        <name>FMN</name>
        <dbReference type="ChEBI" id="CHEBI:58210"/>
    </ligand>
</feature>
<evidence type="ECO:0000256" key="2">
    <source>
        <dbReference type="ARBA" id="ARBA00022630"/>
    </source>
</evidence>
<dbReference type="Pfam" id="PF10590">
    <property type="entry name" value="PNP_phzG_C"/>
    <property type="match status" value="1"/>
</dbReference>
<sequence length="211" mass="24655">MDVTHLREEYRREALNQETLHADPMEQFKFWFGQARESEIKEPNAMVLSTVDSDGQPWTRTVLLKKLDPSGLIFFTNFESRKARHIQHNGKVSILFLWLDLERQISINGTAEKIPTSESLAYFVTRPLGSRLGAWTSQQSSVIKSRSLLEAKLEEMKRKFADGKIPLPSFWGGYRIVPESYEFWQGRQSRLHDRFMYSKSGDTWQVERLQP</sequence>
<keyword evidence="4 10" id="KW-0560">Oxidoreductase</keyword>
<feature type="domain" description="Pyridoxine 5'-phosphate oxidase dimerisation C-terminal" evidence="9">
    <location>
        <begin position="171"/>
        <end position="211"/>
    </location>
</feature>
<dbReference type="RefSeq" id="WP_163965161.1">
    <property type="nucleotide sequence ID" value="NZ_JAAGNX010000002.1"/>
</dbReference>
<evidence type="ECO:0000256" key="4">
    <source>
        <dbReference type="ARBA" id="ARBA00023002"/>
    </source>
</evidence>
<dbReference type="NCBIfam" id="TIGR00558">
    <property type="entry name" value="pdxH"/>
    <property type="match status" value="1"/>
</dbReference>
<dbReference type="InterPro" id="IPR000659">
    <property type="entry name" value="Pyridox_Oxase"/>
</dbReference>
<feature type="binding site" evidence="6">
    <location>
        <position position="122"/>
    </location>
    <ligand>
        <name>substrate</name>
    </ligand>
</feature>
<dbReference type="GO" id="GO:0010181">
    <property type="term" value="F:FMN binding"/>
    <property type="evidence" value="ECO:0007669"/>
    <property type="project" value="UniProtKB-UniRule"/>
</dbReference>
<feature type="binding site" evidence="7">
    <location>
        <position position="194"/>
    </location>
    <ligand>
        <name>FMN</name>
        <dbReference type="ChEBI" id="CHEBI:58210"/>
    </ligand>
</feature>
<dbReference type="NCBIfam" id="NF004231">
    <property type="entry name" value="PRK05679.1"/>
    <property type="match status" value="1"/>
</dbReference>
<evidence type="ECO:0000259" key="9">
    <source>
        <dbReference type="Pfam" id="PF10590"/>
    </source>
</evidence>
<feature type="binding site" evidence="7">
    <location>
        <begin position="60"/>
        <end position="65"/>
    </location>
    <ligand>
        <name>FMN</name>
        <dbReference type="ChEBI" id="CHEBI:58210"/>
    </ligand>
</feature>
<evidence type="ECO:0000256" key="3">
    <source>
        <dbReference type="ARBA" id="ARBA00022643"/>
    </source>
</evidence>
<dbReference type="InterPro" id="IPR011576">
    <property type="entry name" value="Pyridox_Oxase_N"/>
</dbReference>
<dbReference type="Pfam" id="PF01243">
    <property type="entry name" value="PNPOx_N"/>
    <property type="match status" value="1"/>
</dbReference>
<feature type="binding site" evidence="7">
    <location>
        <begin position="139"/>
        <end position="140"/>
    </location>
    <ligand>
        <name>FMN</name>
        <dbReference type="ChEBI" id="CHEBI:58210"/>
    </ligand>
</feature>
<dbReference type="EC" id="1.4.3.5" evidence="5"/>
<protein>
    <recommendedName>
        <fullName evidence="5">Pyridoxamine 5'-phosphate oxidase</fullName>
        <ecNumber evidence="5">1.4.3.5</ecNumber>
    </recommendedName>
</protein>
<feature type="binding site" evidence="6">
    <location>
        <begin position="190"/>
        <end position="192"/>
    </location>
    <ligand>
        <name>substrate</name>
    </ligand>
</feature>
<evidence type="ECO:0000256" key="5">
    <source>
        <dbReference type="NCBIfam" id="TIGR00558"/>
    </source>
</evidence>
<dbReference type="AlphaFoldDB" id="A0A6B2M1Y4"/>
<comment type="cofactor">
    <cofactor evidence="7">
        <name>FMN</name>
        <dbReference type="ChEBI" id="CHEBI:58210"/>
    </cofactor>
    <text evidence="7">Binds 1 FMN per subunit.</text>
</comment>
<evidence type="ECO:0000256" key="1">
    <source>
        <dbReference type="ARBA" id="ARBA00007301"/>
    </source>
</evidence>
<dbReference type="PANTHER" id="PTHR10851:SF0">
    <property type="entry name" value="PYRIDOXINE-5'-PHOSPHATE OXIDASE"/>
    <property type="match status" value="1"/>
</dbReference>
<dbReference type="InterPro" id="IPR019740">
    <property type="entry name" value="Pyridox_Oxase_CS"/>
</dbReference>
<keyword evidence="11" id="KW-1185">Reference proteome</keyword>
<dbReference type="PIRSF" id="PIRSF000190">
    <property type="entry name" value="Pyd_amn-ph_oxd"/>
    <property type="match status" value="1"/>
</dbReference>
<comment type="similarity">
    <text evidence="1">Belongs to the pyridoxamine 5'-phosphate oxidase family.</text>
</comment>
<evidence type="ECO:0000313" key="10">
    <source>
        <dbReference type="EMBL" id="NDV62743.1"/>
    </source>
</evidence>
<dbReference type="PROSITE" id="PS01064">
    <property type="entry name" value="PYRIDOX_OXIDASE"/>
    <property type="match status" value="1"/>
</dbReference>
<dbReference type="GO" id="GO:0008615">
    <property type="term" value="P:pyridoxine biosynthetic process"/>
    <property type="evidence" value="ECO:0007669"/>
    <property type="project" value="UniProtKB-UniRule"/>
</dbReference>
<feature type="binding site" evidence="6">
    <location>
        <position position="126"/>
    </location>
    <ligand>
        <name>substrate</name>
    </ligand>
</feature>
<dbReference type="EMBL" id="JAAGNX010000002">
    <property type="protein sequence ID" value="NDV62743.1"/>
    <property type="molecule type" value="Genomic_DNA"/>
</dbReference>
<dbReference type="SUPFAM" id="SSF50475">
    <property type="entry name" value="FMN-binding split barrel"/>
    <property type="match status" value="1"/>
</dbReference>
<feature type="binding site" evidence="6">
    <location>
        <position position="65"/>
    </location>
    <ligand>
        <name>substrate</name>
    </ligand>
</feature>
<feature type="binding site" evidence="6">
    <location>
        <begin position="7"/>
        <end position="10"/>
    </location>
    <ligand>
        <name>substrate</name>
    </ligand>
</feature>
<name>A0A6B2M1Y4_9BACT</name>
<keyword evidence="3 7" id="KW-0288">FMN</keyword>
<keyword evidence="2" id="KW-0285">Flavoprotein</keyword>
<evidence type="ECO:0000256" key="7">
    <source>
        <dbReference type="PIRSR" id="PIRSR000190-2"/>
    </source>
</evidence>
<gene>
    <name evidence="10" type="primary">pdxH</name>
    <name evidence="10" type="ORF">G0Q06_09800</name>
</gene>
<feature type="domain" description="Pyridoxamine 5'-phosphate oxidase N-terminal" evidence="8">
    <location>
        <begin position="37"/>
        <end position="157"/>
    </location>
</feature>
<feature type="binding site" evidence="7">
    <location>
        <position position="81"/>
    </location>
    <ligand>
        <name>FMN</name>
        <dbReference type="ChEBI" id="CHEBI:58210"/>
    </ligand>
</feature>
<dbReference type="InterPro" id="IPR012349">
    <property type="entry name" value="Split_barrel_FMN-bd"/>
</dbReference>
<dbReference type="GO" id="GO:0004733">
    <property type="term" value="F:pyridoxamine phosphate oxidase activity"/>
    <property type="evidence" value="ECO:0007669"/>
    <property type="project" value="UniProtKB-UniRule"/>
</dbReference>
<feature type="binding site" evidence="7">
    <location>
        <position position="184"/>
    </location>
    <ligand>
        <name>FMN</name>
        <dbReference type="ChEBI" id="CHEBI:58210"/>
    </ligand>
</feature>
<accession>A0A6B2M1Y4</accession>
<dbReference type="Proteomes" id="UP000478417">
    <property type="component" value="Unassembled WGS sequence"/>
</dbReference>
<dbReference type="InterPro" id="IPR019576">
    <property type="entry name" value="Pyridoxamine_oxidase_dimer_C"/>
</dbReference>
<comment type="caution">
    <text evidence="10">The sequence shown here is derived from an EMBL/GenBank/DDBJ whole genome shotgun (WGS) entry which is preliminary data.</text>
</comment>
<organism evidence="10 11">
    <name type="scientific">Oceanipulchritudo coccoides</name>
    <dbReference type="NCBI Taxonomy" id="2706888"/>
    <lineage>
        <taxon>Bacteria</taxon>
        <taxon>Pseudomonadati</taxon>
        <taxon>Verrucomicrobiota</taxon>
        <taxon>Opitutia</taxon>
        <taxon>Puniceicoccales</taxon>
        <taxon>Oceanipulchritudinaceae</taxon>
        <taxon>Oceanipulchritudo</taxon>
    </lineage>
</organism>
<evidence type="ECO:0000256" key="6">
    <source>
        <dbReference type="PIRSR" id="PIRSR000190-1"/>
    </source>
</evidence>
<proteinExistence type="inferred from homology"/>
<feature type="binding site" evidence="7">
    <location>
        <position position="82"/>
    </location>
    <ligand>
        <name>FMN</name>
        <dbReference type="ChEBI" id="CHEBI:58210"/>
    </ligand>
</feature>
<dbReference type="HAMAP" id="MF_01629">
    <property type="entry name" value="PdxH"/>
    <property type="match status" value="1"/>
</dbReference>
<evidence type="ECO:0000259" key="8">
    <source>
        <dbReference type="Pfam" id="PF01243"/>
    </source>
</evidence>
<reference evidence="10 11" key="1">
    <citation type="submission" date="2020-02" db="EMBL/GenBank/DDBJ databases">
        <title>Albibacoteraceae fam. nov., the first described family within the subdivision 4 Verrucomicrobia.</title>
        <authorList>
            <person name="Xi F."/>
        </authorList>
    </citation>
    <scope>NUCLEOTIDE SEQUENCE [LARGE SCALE GENOMIC DNA]</scope>
    <source>
        <strain evidence="10 11">CK1056</strain>
    </source>
</reference>
<evidence type="ECO:0000313" key="11">
    <source>
        <dbReference type="Proteomes" id="UP000478417"/>
    </source>
</evidence>
<dbReference type="Gene3D" id="2.30.110.10">
    <property type="entry name" value="Electron Transport, Fmn-binding Protein, Chain A"/>
    <property type="match status" value="1"/>
</dbReference>
<feature type="binding site" evidence="7">
    <location>
        <position position="104"/>
    </location>
    <ligand>
        <name>FMN</name>
        <dbReference type="ChEBI" id="CHEBI:58210"/>
    </ligand>
</feature>
<dbReference type="PANTHER" id="PTHR10851">
    <property type="entry name" value="PYRIDOXINE-5-PHOSPHATE OXIDASE"/>
    <property type="match status" value="1"/>
</dbReference>
<feature type="binding site" evidence="6">
    <location>
        <position position="130"/>
    </location>
    <ligand>
        <name>substrate</name>
    </ligand>
</feature>